<keyword evidence="1" id="KW-0597">Phosphoprotein</keyword>
<dbReference type="RefSeq" id="WP_072982664.1">
    <property type="nucleotide sequence ID" value="NZ_CP084318.1"/>
</dbReference>
<dbReference type="AlphaFoldDB" id="A0A1M5Y813"/>
<protein>
    <submittedName>
        <fullName evidence="4">Response regulator receiver domain-containing protein</fullName>
    </submittedName>
</protein>
<accession>A0A1M5Y813</accession>
<dbReference type="InterPro" id="IPR001789">
    <property type="entry name" value="Sig_transdc_resp-reg_receiver"/>
</dbReference>
<name>A0A1M5Y813_9FLAO</name>
<evidence type="ECO:0000313" key="3">
    <source>
        <dbReference type="EMBL" id="RXG30544.1"/>
    </source>
</evidence>
<dbReference type="Proteomes" id="UP000184240">
    <property type="component" value="Unassembled WGS sequence"/>
</dbReference>
<dbReference type="PANTHER" id="PTHR44520">
    <property type="entry name" value="RESPONSE REGULATOR RCP1-RELATED"/>
    <property type="match status" value="1"/>
</dbReference>
<reference evidence="3 6" key="3">
    <citation type="submission" date="2018-07" db="EMBL/GenBank/DDBJ databases">
        <title>Leeuwenhoekiella genomics.</title>
        <authorList>
            <person name="Tahon G."/>
            <person name="Willems A."/>
        </authorList>
    </citation>
    <scope>NUCLEOTIDE SEQUENCE [LARGE SCALE GENOMIC DNA]</scope>
    <source>
        <strain evidence="3 6">LMG 24856</strain>
    </source>
</reference>
<feature type="modified residue" description="4-aspartylphosphate" evidence="1">
    <location>
        <position position="61"/>
    </location>
</feature>
<dbReference type="SUPFAM" id="SSF52172">
    <property type="entry name" value="CheY-like"/>
    <property type="match status" value="1"/>
</dbReference>
<reference evidence="5" key="1">
    <citation type="submission" date="2016-11" db="EMBL/GenBank/DDBJ databases">
        <authorList>
            <person name="Varghese N."/>
            <person name="Submissions S."/>
        </authorList>
    </citation>
    <scope>NUCLEOTIDE SEQUENCE [LARGE SCALE GENOMIC DNA]</scope>
    <source>
        <strain evidence="5">DSM 19859</strain>
    </source>
</reference>
<evidence type="ECO:0000259" key="2">
    <source>
        <dbReference type="PROSITE" id="PS50110"/>
    </source>
</evidence>
<dbReference type="Pfam" id="PF00072">
    <property type="entry name" value="Response_reg"/>
    <property type="match status" value="1"/>
</dbReference>
<dbReference type="Gene3D" id="3.40.50.2300">
    <property type="match status" value="1"/>
</dbReference>
<proteinExistence type="predicted"/>
<dbReference type="Proteomes" id="UP000290037">
    <property type="component" value="Unassembled WGS sequence"/>
</dbReference>
<sequence length="136" mass="15696">MAEDYILSIEDNNTDIALMNRIFQKNIPHYGIKHISDGQEAVAFLESEAFRLQQPKLVLLDIKVPRLNGLQILKKFRKIEAYLGIPVVMMSSSDRKDEIIKAYKLGANSFIEKPRNYPELSKALPALINYWIVYNK</sequence>
<organism evidence="4 5">
    <name type="scientific">Leeuwenhoekiella palythoae</name>
    <dbReference type="NCBI Taxonomy" id="573501"/>
    <lineage>
        <taxon>Bacteria</taxon>
        <taxon>Pseudomonadati</taxon>
        <taxon>Bacteroidota</taxon>
        <taxon>Flavobacteriia</taxon>
        <taxon>Flavobacteriales</taxon>
        <taxon>Flavobacteriaceae</taxon>
        <taxon>Leeuwenhoekiella</taxon>
    </lineage>
</organism>
<feature type="domain" description="Response regulatory" evidence="2">
    <location>
        <begin position="5"/>
        <end position="128"/>
    </location>
</feature>
<reference evidence="4" key="2">
    <citation type="submission" date="2016-11" db="EMBL/GenBank/DDBJ databases">
        <authorList>
            <person name="Jaros S."/>
            <person name="Januszkiewicz K."/>
            <person name="Wedrychowicz H."/>
        </authorList>
    </citation>
    <scope>NUCLEOTIDE SEQUENCE [LARGE SCALE GENOMIC DNA]</scope>
    <source>
        <strain evidence="4">DSM 19859</strain>
    </source>
</reference>
<evidence type="ECO:0000256" key="1">
    <source>
        <dbReference type="PROSITE-ProRule" id="PRU00169"/>
    </source>
</evidence>
<evidence type="ECO:0000313" key="5">
    <source>
        <dbReference type="Proteomes" id="UP000184240"/>
    </source>
</evidence>
<dbReference type="SMART" id="SM00448">
    <property type="entry name" value="REC"/>
    <property type="match status" value="1"/>
</dbReference>
<dbReference type="EMBL" id="QOVN01000002">
    <property type="protein sequence ID" value="RXG30544.1"/>
    <property type="molecule type" value="Genomic_DNA"/>
</dbReference>
<evidence type="ECO:0000313" key="6">
    <source>
        <dbReference type="Proteomes" id="UP000290037"/>
    </source>
</evidence>
<dbReference type="STRING" id="573501.SAMN04487999_2001"/>
<dbReference type="InterPro" id="IPR011006">
    <property type="entry name" value="CheY-like_superfamily"/>
</dbReference>
<dbReference type="OrthoDB" id="7631574at2"/>
<evidence type="ECO:0000313" key="4">
    <source>
        <dbReference type="EMBL" id="SHI08069.1"/>
    </source>
</evidence>
<dbReference type="CDD" id="cd17557">
    <property type="entry name" value="REC_Rcp-like"/>
    <property type="match status" value="1"/>
</dbReference>
<dbReference type="InterPro" id="IPR052893">
    <property type="entry name" value="TCS_response_regulator"/>
</dbReference>
<dbReference type="GO" id="GO:0000160">
    <property type="term" value="P:phosphorelay signal transduction system"/>
    <property type="evidence" value="ECO:0007669"/>
    <property type="project" value="InterPro"/>
</dbReference>
<dbReference type="PROSITE" id="PS50110">
    <property type="entry name" value="RESPONSE_REGULATORY"/>
    <property type="match status" value="1"/>
</dbReference>
<gene>
    <name evidence="3" type="ORF">DSM01_1294</name>
    <name evidence="4" type="ORF">SAMN04487999_2001</name>
</gene>
<keyword evidence="6" id="KW-1185">Reference proteome</keyword>
<dbReference type="EMBL" id="FQXT01000003">
    <property type="protein sequence ID" value="SHI08069.1"/>
    <property type="molecule type" value="Genomic_DNA"/>
</dbReference>